<reference evidence="1" key="1">
    <citation type="submission" date="2023-06" db="EMBL/GenBank/DDBJ databases">
        <authorList>
            <consortium name="Lawrence Berkeley National Laboratory"/>
            <person name="Ahrendt S."/>
            <person name="Sahu N."/>
            <person name="Indic B."/>
            <person name="Wong-Bajracharya J."/>
            <person name="Merenyi Z."/>
            <person name="Ke H.-M."/>
            <person name="Monk M."/>
            <person name="Kocsube S."/>
            <person name="Drula E."/>
            <person name="Lipzen A."/>
            <person name="Balint B."/>
            <person name="Henrissat B."/>
            <person name="Andreopoulos B."/>
            <person name="Martin F.M."/>
            <person name="Harder C.B."/>
            <person name="Rigling D."/>
            <person name="Ford K.L."/>
            <person name="Foster G.D."/>
            <person name="Pangilinan J."/>
            <person name="Papanicolaou A."/>
            <person name="Barry K."/>
            <person name="LaButti K."/>
            <person name="Viragh M."/>
            <person name="Koriabine M."/>
            <person name="Yan M."/>
            <person name="Riley R."/>
            <person name="Champramary S."/>
            <person name="Plett K.L."/>
            <person name="Tsai I.J."/>
            <person name="Slot J."/>
            <person name="Sipos G."/>
            <person name="Plett J."/>
            <person name="Nagy L.G."/>
            <person name="Grigoriev I.V."/>
        </authorList>
    </citation>
    <scope>NUCLEOTIDE SEQUENCE</scope>
    <source>
        <strain evidence="1">HWK02</strain>
    </source>
</reference>
<comment type="caution">
    <text evidence="1">The sequence shown here is derived from an EMBL/GenBank/DDBJ whole genome shotgun (WGS) entry which is preliminary data.</text>
</comment>
<dbReference type="NCBIfam" id="TIGR01509">
    <property type="entry name" value="HAD-SF-IA-v3"/>
    <property type="match status" value="1"/>
</dbReference>
<sequence length="78" mass="8874">FDDIFTSFAAGRRKLDAEFYQYTLSEASRDPSRTIFIDDKPENVLSACSQGIYGPVYRDFPEAKRTLINLLRDSIFGG</sequence>
<dbReference type="InterPro" id="IPR036412">
    <property type="entry name" value="HAD-like_sf"/>
</dbReference>
<feature type="non-terminal residue" evidence="1">
    <location>
        <position position="1"/>
    </location>
</feature>
<dbReference type="AlphaFoldDB" id="A0AA39UTL3"/>
<organism evidence="1 2">
    <name type="scientific">Armillaria luteobubalina</name>
    <dbReference type="NCBI Taxonomy" id="153913"/>
    <lineage>
        <taxon>Eukaryota</taxon>
        <taxon>Fungi</taxon>
        <taxon>Dikarya</taxon>
        <taxon>Basidiomycota</taxon>
        <taxon>Agaricomycotina</taxon>
        <taxon>Agaricomycetes</taxon>
        <taxon>Agaricomycetidae</taxon>
        <taxon>Agaricales</taxon>
        <taxon>Marasmiineae</taxon>
        <taxon>Physalacriaceae</taxon>
        <taxon>Armillaria</taxon>
    </lineage>
</organism>
<dbReference type="Proteomes" id="UP001175228">
    <property type="component" value="Unassembled WGS sequence"/>
</dbReference>
<dbReference type="SUPFAM" id="SSF56784">
    <property type="entry name" value="HAD-like"/>
    <property type="match status" value="1"/>
</dbReference>
<dbReference type="EMBL" id="JAUEPU010000030">
    <property type="protein sequence ID" value="KAK0492315.1"/>
    <property type="molecule type" value="Genomic_DNA"/>
</dbReference>
<dbReference type="GO" id="GO:0016791">
    <property type="term" value="F:phosphatase activity"/>
    <property type="evidence" value="ECO:0007669"/>
    <property type="project" value="UniProtKB-ARBA"/>
</dbReference>
<dbReference type="Gene3D" id="3.40.50.1000">
    <property type="entry name" value="HAD superfamily/HAD-like"/>
    <property type="match status" value="1"/>
</dbReference>
<evidence type="ECO:0000313" key="2">
    <source>
        <dbReference type="Proteomes" id="UP001175228"/>
    </source>
</evidence>
<accession>A0AA39UTL3</accession>
<proteinExistence type="predicted"/>
<dbReference type="PANTHER" id="PTHR43611">
    <property type="entry name" value="ALPHA-D-GLUCOSE 1-PHOSPHATE PHOSPHATASE"/>
    <property type="match status" value="1"/>
</dbReference>
<gene>
    <name evidence="1" type="ORF">EDD18DRAFT_1079721</name>
</gene>
<protein>
    <submittedName>
        <fullName evidence="1">Uncharacterized protein</fullName>
    </submittedName>
</protein>
<dbReference type="InterPro" id="IPR006439">
    <property type="entry name" value="HAD-SF_hydro_IA"/>
</dbReference>
<evidence type="ECO:0000313" key="1">
    <source>
        <dbReference type="EMBL" id="KAK0492315.1"/>
    </source>
</evidence>
<name>A0AA39UTL3_9AGAR</name>
<dbReference type="PANTHER" id="PTHR43611:SF3">
    <property type="entry name" value="FLAVIN MONONUCLEOTIDE HYDROLASE 1, CHLOROPLATIC"/>
    <property type="match status" value="1"/>
</dbReference>
<keyword evidence="2" id="KW-1185">Reference proteome</keyword>
<dbReference type="InterPro" id="IPR023214">
    <property type="entry name" value="HAD_sf"/>
</dbReference>